<reference evidence="3" key="1">
    <citation type="submission" date="2018-08" db="EMBL/GenBank/DDBJ databases">
        <authorList>
            <person name="Rossello M."/>
        </authorList>
    </citation>
    <scope>NUCLEOTIDE SEQUENCE [LARGE SCALE GENOMIC DNA]</scope>
    <source>
        <strain evidence="3">cv. Chinese Spring</strain>
    </source>
</reference>
<feature type="signal peptide" evidence="2">
    <location>
        <begin position="1"/>
        <end position="33"/>
    </location>
</feature>
<dbReference type="PANTHER" id="PTHR33470:SF42">
    <property type="match status" value="1"/>
</dbReference>
<dbReference type="Gramene" id="TraesCS3B02G471000.1">
    <property type="protein sequence ID" value="TraesCS3B02G471000.1"/>
    <property type="gene ID" value="TraesCS3B02G471000"/>
</dbReference>
<dbReference type="EnsemblPlants" id="TraesCS3B02G471000.1">
    <property type="protein sequence ID" value="TraesCS3B02G471000.1"/>
    <property type="gene ID" value="TraesCS3B02G471000"/>
</dbReference>
<dbReference type="Gramene" id="TraesCAD_scaffold_005973_01G000200.1">
    <property type="protein sequence ID" value="TraesCAD_scaffold_005973_01G000200.1"/>
    <property type="gene ID" value="TraesCAD_scaffold_005973_01G000200"/>
</dbReference>
<dbReference type="Pfam" id="PF01190">
    <property type="entry name" value="Pollen_Ole_e_1"/>
    <property type="match status" value="1"/>
</dbReference>
<dbReference type="GO" id="GO:0071944">
    <property type="term" value="C:cell periphery"/>
    <property type="evidence" value="ECO:0000318"/>
    <property type="project" value="GO_Central"/>
</dbReference>
<organism evidence="3">
    <name type="scientific">Triticum aestivum</name>
    <name type="common">Wheat</name>
    <dbReference type="NCBI Taxonomy" id="4565"/>
    <lineage>
        <taxon>Eukaryota</taxon>
        <taxon>Viridiplantae</taxon>
        <taxon>Streptophyta</taxon>
        <taxon>Embryophyta</taxon>
        <taxon>Tracheophyta</taxon>
        <taxon>Spermatophyta</taxon>
        <taxon>Magnoliopsida</taxon>
        <taxon>Liliopsida</taxon>
        <taxon>Poales</taxon>
        <taxon>Poaceae</taxon>
        <taxon>BOP clade</taxon>
        <taxon>Pooideae</taxon>
        <taxon>Triticodae</taxon>
        <taxon>Triticeae</taxon>
        <taxon>Triticinae</taxon>
        <taxon>Triticum</taxon>
    </lineage>
</organism>
<dbReference type="STRING" id="4565.A0A3B6FUV6"/>
<dbReference type="Gramene" id="TraesROB_scaffold_004659_01G000200.1">
    <property type="protein sequence ID" value="TraesROB_scaffold_004659_01G000200.1"/>
    <property type="gene ID" value="TraesROB_scaffold_004659_01G000200"/>
</dbReference>
<dbReference type="RefSeq" id="XP_044345299.1">
    <property type="nucleotide sequence ID" value="XM_044489364.1"/>
</dbReference>
<feature type="chain" id="PRO_5043174054" evidence="2">
    <location>
        <begin position="34"/>
        <end position="198"/>
    </location>
</feature>
<keyword evidence="4" id="KW-1185">Reference proteome</keyword>
<evidence type="ECO:0000313" key="3">
    <source>
        <dbReference type="EnsemblPlants" id="TraesCS3B02G471000.1"/>
    </source>
</evidence>
<dbReference type="PANTHER" id="PTHR33470">
    <property type="entry name" value="OS01G0164075 PROTEIN"/>
    <property type="match status" value="1"/>
</dbReference>
<keyword evidence="1 2" id="KW-0732">Signal</keyword>
<name>A0A3B6FUV6_WHEAT</name>
<dbReference type="GeneID" id="123066242"/>
<protein>
    <submittedName>
        <fullName evidence="3">Uncharacterized protein</fullName>
    </submittedName>
</protein>
<evidence type="ECO:0000256" key="1">
    <source>
        <dbReference type="ARBA" id="ARBA00022729"/>
    </source>
</evidence>
<sequence length="198" mass="21101">MARALLGSSVRTGMACLARRLLTCISLLLGTLSAPGSTAVAVAGIGQLRSRGTAIGVSRPQPDVNFTIGIVGAVWCKNCRYAGYLPSKNVAPLPNAAALLRCRRGRQAMSAWGTTDARGYFMIQTAEQAVPFASKDCVVYVPRSPRRGACGVAVLPRRNQGSPLRFREYVTRPDGLQALYTAGNFVFGPRDPARCGLQ</sequence>
<dbReference type="OrthoDB" id="665669at2759"/>
<dbReference type="OMA" id="RQAMSAW"/>
<accession>A0A3B6FUV6</accession>
<gene>
    <name evidence="3" type="primary">LOC123066242</name>
</gene>
<dbReference type="AlphaFoldDB" id="A0A3B6FUV6"/>
<evidence type="ECO:0000313" key="4">
    <source>
        <dbReference type="Proteomes" id="UP000019116"/>
    </source>
</evidence>
<proteinExistence type="predicted"/>
<dbReference type="Gramene" id="TraesCS3B03G1163700.1">
    <property type="protein sequence ID" value="TraesCS3B03G1163700.1.CDS"/>
    <property type="gene ID" value="TraesCS3B03G1163700"/>
</dbReference>
<dbReference type="Proteomes" id="UP000019116">
    <property type="component" value="Chromosome 3B"/>
</dbReference>
<evidence type="ECO:0000256" key="2">
    <source>
        <dbReference type="SAM" id="SignalP"/>
    </source>
</evidence>
<reference evidence="3" key="2">
    <citation type="submission" date="2018-10" db="UniProtKB">
        <authorList>
            <consortium name="EnsemblPlants"/>
        </authorList>
    </citation>
    <scope>IDENTIFICATION</scope>
</reference>